<feature type="compositionally biased region" description="Acidic residues" evidence="1">
    <location>
        <begin position="718"/>
        <end position="734"/>
    </location>
</feature>
<evidence type="ECO:0000256" key="2">
    <source>
        <dbReference type="SAM" id="Phobius"/>
    </source>
</evidence>
<organism evidence="4 5">
    <name type="scientific">Parasponia andersonii</name>
    <name type="common">Sponia andersonii</name>
    <dbReference type="NCBI Taxonomy" id="3476"/>
    <lineage>
        <taxon>Eukaryota</taxon>
        <taxon>Viridiplantae</taxon>
        <taxon>Streptophyta</taxon>
        <taxon>Embryophyta</taxon>
        <taxon>Tracheophyta</taxon>
        <taxon>Spermatophyta</taxon>
        <taxon>Magnoliopsida</taxon>
        <taxon>eudicotyledons</taxon>
        <taxon>Gunneridae</taxon>
        <taxon>Pentapetalae</taxon>
        <taxon>rosids</taxon>
        <taxon>fabids</taxon>
        <taxon>Rosales</taxon>
        <taxon>Cannabaceae</taxon>
        <taxon>Parasponia</taxon>
    </lineage>
</organism>
<evidence type="ECO:0000259" key="3">
    <source>
        <dbReference type="Pfam" id="PF13968"/>
    </source>
</evidence>
<sequence>MAELPIPNEVKKLWDVWQLRGCIMLSLFLQAFLVLFASSRRKSKSSLLVFFIWSAYLLADWVAAVAIGLITQSQTDLCESNGNKDDLFAFWASFLLLHLGGPDSITSFALEDNEFWLRHLFSLILQVLSASYSIYLTLPNNGLWLPTLLVFVVGVIKYAERTCALYLASSDHFGSTSLPKPNPGHEFEAAVAEIADVEYSSTVQVSMVEVAENISGGQDEIFQGITSSDEIKLLQVAYELHDSFKGLIVGFGLSLQSQESSRRAFLKANHTSAFKVIEYELSILYEVVHTKVVVVRRKLGYIFRFLGFCFVIVAFVFFALFAEKHGFEKFDIGLTYALLIGAIVLDSISVIRDQIMSSDWTLGALKEKWSKYIPSALLKRRRWSETVLQHNIISYCLEERRMYSRLYNSISALGVLDNIKIFDLFYHSEKVSEEVKASIFNDMKTVSETMFSRSREMYTQDHRGDNLRRYYINRSLESEMMRKIDRFSSLIGEEAYLPKLLTYHLATEIYCTCSFDHNDQEVKRVLKILSRYLFYLMAMQPTVLSPNLGDWEEKFKETVVEIKKFFHKHDKISNDSEACETIKENLSTLAIRPSTYHHGGEQETNQENKKSLFSDACILASKLLSGEEGLERLRKQLMALLFKGAMSCEPMIHAQHLSKGGELLTFVWLLSKHLGLGEKELKDWLRDTQTTAAGGAQTLAPNQSSLLSSSSSSTSTTNEEDSDEMEDEMVEELE</sequence>
<reference evidence="5" key="1">
    <citation type="submission" date="2016-06" db="EMBL/GenBank/DDBJ databases">
        <title>Parallel loss of symbiosis genes in relatives of nitrogen-fixing non-legume Parasponia.</title>
        <authorList>
            <person name="Van Velzen R."/>
            <person name="Holmer R."/>
            <person name="Bu F."/>
            <person name="Rutten L."/>
            <person name="Van Zeijl A."/>
            <person name="Liu W."/>
            <person name="Santuari L."/>
            <person name="Cao Q."/>
            <person name="Sharma T."/>
            <person name="Shen D."/>
            <person name="Roswanjaya Y."/>
            <person name="Wardhani T."/>
            <person name="Kalhor M.S."/>
            <person name="Jansen J."/>
            <person name="Van den Hoogen J."/>
            <person name="Gungor B."/>
            <person name="Hartog M."/>
            <person name="Hontelez J."/>
            <person name="Verver J."/>
            <person name="Yang W.-C."/>
            <person name="Schijlen E."/>
            <person name="Repin R."/>
            <person name="Schilthuizen M."/>
            <person name="Schranz E."/>
            <person name="Heidstra R."/>
            <person name="Miyata K."/>
            <person name="Fedorova E."/>
            <person name="Kohlen W."/>
            <person name="Bisseling T."/>
            <person name="Smit S."/>
            <person name="Geurts R."/>
        </authorList>
    </citation>
    <scope>NUCLEOTIDE SEQUENCE [LARGE SCALE GENOMIC DNA]</scope>
    <source>
        <strain evidence="5">cv. WU1-14</strain>
    </source>
</reference>
<feature type="transmembrane region" description="Helical" evidence="2">
    <location>
        <begin position="90"/>
        <end position="110"/>
    </location>
</feature>
<feature type="region of interest" description="Disordered" evidence="1">
    <location>
        <begin position="692"/>
        <end position="734"/>
    </location>
</feature>
<dbReference type="InterPro" id="IPR007658">
    <property type="entry name" value="DUF594"/>
</dbReference>
<feature type="transmembrane region" description="Helical" evidence="2">
    <location>
        <begin position="17"/>
        <end position="36"/>
    </location>
</feature>
<proteinExistence type="predicted"/>
<evidence type="ECO:0000313" key="4">
    <source>
        <dbReference type="EMBL" id="PON49277.1"/>
    </source>
</evidence>
<feature type="compositionally biased region" description="Low complexity" evidence="1">
    <location>
        <begin position="692"/>
        <end position="717"/>
    </location>
</feature>
<accession>A0A2P5BKF5</accession>
<dbReference type="InterPro" id="IPR025315">
    <property type="entry name" value="DUF4220"/>
</dbReference>
<feature type="transmembrane region" description="Helical" evidence="2">
    <location>
        <begin position="301"/>
        <end position="322"/>
    </location>
</feature>
<comment type="caution">
    <text evidence="4">The sequence shown here is derived from an EMBL/GenBank/DDBJ whole genome shotgun (WGS) entry which is preliminary data.</text>
</comment>
<feature type="domain" description="DUF4220" evidence="3">
    <location>
        <begin position="53"/>
        <end position="395"/>
    </location>
</feature>
<dbReference type="OrthoDB" id="1689146at2759"/>
<feature type="transmembrane region" description="Helical" evidence="2">
    <location>
        <begin position="334"/>
        <end position="351"/>
    </location>
</feature>
<dbReference type="Proteomes" id="UP000237105">
    <property type="component" value="Unassembled WGS sequence"/>
</dbReference>
<dbReference type="PANTHER" id="PTHR31325">
    <property type="entry name" value="OS01G0798800 PROTEIN-RELATED"/>
    <property type="match status" value="1"/>
</dbReference>
<dbReference type="AlphaFoldDB" id="A0A2P5BKF5"/>
<dbReference type="Pfam" id="PF04578">
    <property type="entry name" value="DUF594"/>
    <property type="match status" value="1"/>
</dbReference>
<feature type="transmembrane region" description="Helical" evidence="2">
    <location>
        <begin position="117"/>
        <end position="136"/>
    </location>
</feature>
<feature type="transmembrane region" description="Helical" evidence="2">
    <location>
        <begin position="48"/>
        <end position="70"/>
    </location>
</feature>
<evidence type="ECO:0000256" key="1">
    <source>
        <dbReference type="SAM" id="MobiDB-lite"/>
    </source>
</evidence>
<keyword evidence="2" id="KW-0812">Transmembrane</keyword>
<feature type="transmembrane region" description="Helical" evidence="2">
    <location>
        <begin position="142"/>
        <end position="159"/>
    </location>
</feature>
<keyword evidence="5" id="KW-1185">Reference proteome</keyword>
<gene>
    <name evidence="4" type="ORF">PanWU01x14_231520</name>
</gene>
<evidence type="ECO:0000313" key="5">
    <source>
        <dbReference type="Proteomes" id="UP000237105"/>
    </source>
</evidence>
<dbReference type="Pfam" id="PF13968">
    <property type="entry name" value="DUF4220"/>
    <property type="match status" value="1"/>
</dbReference>
<name>A0A2P5BKF5_PARAD</name>
<keyword evidence="2" id="KW-0472">Membrane</keyword>
<dbReference type="STRING" id="3476.A0A2P5BKF5"/>
<dbReference type="EMBL" id="JXTB01000264">
    <property type="protein sequence ID" value="PON49277.1"/>
    <property type="molecule type" value="Genomic_DNA"/>
</dbReference>
<keyword evidence="2" id="KW-1133">Transmembrane helix</keyword>
<protein>
    <recommendedName>
        <fullName evidence="3">DUF4220 domain-containing protein</fullName>
    </recommendedName>
</protein>